<keyword evidence="4" id="KW-0028">Amino-acid biosynthesis</keyword>
<dbReference type="Proteomes" id="UP001166585">
    <property type="component" value="Unassembled WGS sequence"/>
</dbReference>
<dbReference type="SUPFAM" id="SSF48179">
    <property type="entry name" value="6-phosphogluconate dehydrogenase C-terminal domain-like"/>
    <property type="match status" value="1"/>
</dbReference>
<evidence type="ECO:0000313" key="8">
    <source>
        <dbReference type="Proteomes" id="UP001166585"/>
    </source>
</evidence>
<dbReference type="InterPro" id="IPR036291">
    <property type="entry name" value="NAD(P)-bd_dom_sf"/>
</dbReference>
<evidence type="ECO:0000259" key="6">
    <source>
        <dbReference type="Pfam" id="PF14748"/>
    </source>
</evidence>
<accession>A0ABS5R6X5</accession>
<organism evidence="7 8">
    <name type="scientific">Ancylobacter radicis</name>
    <dbReference type="NCBI Taxonomy" id="2836179"/>
    <lineage>
        <taxon>Bacteria</taxon>
        <taxon>Pseudomonadati</taxon>
        <taxon>Pseudomonadota</taxon>
        <taxon>Alphaproteobacteria</taxon>
        <taxon>Hyphomicrobiales</taxon>
        <taxon>Xanthobacteraceae</taxon>
        <taxon>Ancylobacter</taxon>
    </lineage>
</organism>
<proteinExistence type="inferred from homology"/>
<keyword evidence="4" id="KW-0641">Proline biosynthesis</keyword>
<reference evidence="7" key="1">
    <citation type="submission" date="2021-05" db="EMBL/GenBank/DDBJ databases">
        <authorList>
            <person name="Sun Q."/>
            <person name="Inoue M."/>
        </authorList>
    </citation>
    <scope>NUCLEOTIDE SEQUENCE</scope>
    <source>
        <strain evidence="7">VKM B-3255</strain>
    </source>
</reference>
<dbReference type="InterPro" id="IPR028939">
    <property type="entry name" value="P5C_Rdtase_cat_N"/>
</dbReference>
<comment type="caution">
    <text evidence="7">The sequence shown here is derived from an EMBL/GenBank/DDBJ whole genome shotgun (WGS) entry which is preliminary data.</text>
</comment>
<dbReference type="Pfam" id="PF03807">
    <property type="entry name" value="F420_oxidored"/>
    <property type="match status" value="1"/>
</dbReference>
<evidence type="ECO:0000256" key="3">
    <source>
        <dbReference type="ARBA" id="ARBA00023002"/>
    </source>
</evidence>
<keyword evidence="2 4" id="KW-0521">NADP</keyword>
<dbReference type="InterPro" id="IPR000304">
    <property type="entry name" value="Pyrroline-COOH_reductase"/>
</dbReference>
<evidence type="ECO:0000256" key="2">
    <source>
        <dbReference type="ARBA" id="ARBA00022857"/>
    </source>
</evidence>
<feature type="domain" description="Pyrroline-5-carboxylate reductase catalytic N-terminal" evidence="5">
    <location>
        <begin position="9"/>
        <end position="98"/>
    </location>
</feature>
<keyword evidence="4" id="KW-0963">Cytoplasm</keyword>
<gene>
    <name evidence="4" type="primary">proC</name>
    <name evidence="7" type="ORF">KIP89_09865</name>
</gene>
<dbReference type="SUPFAM" id="SSF51735">
    <property type="entry name" value="NAD(P)-binding Rossmann-fold domains"/>
    <property type="match status" value="1"/>
</dbReference>
<evidence type="ECO:0000256" key="4">
    <source>
        <dbReference type="HAMAP-Rule" id="MF_01925"/>
    </source>
</evidence>
<keyword evidence="8" id="KW-1185">Reference proteome</keyword>
<dbReference type="PANTHER" id="PTHR11645:SF0">
    <property type="entry name" value="PYRROLINE-5-CARBOXYLATE REDUCTASE 3"/>
    <property type="match status" value="1"/>
</dbReference>
<dbReference type="InterPro" id="IPR029036">
    <property type="entry name" value="P5CR_dimer"/>
</dbReference>
<evidence type="ECO:0000256" key="1">
    <source>
        <dbReference type="ARBA" id="ARBA00005525"/>
    </source>
</evidence>
<comment type="subcellular location">
    <subcellularLocation>
        <location evidence="4">Cytoplasm</location>
    </subcellularLocation>
</comment>
<comment type="pathway">
    <text evidence="4">Amino-acid biosynthesis; L-proline biosynthesis; L-proline from L-glutamate 5-semialdehyde: step 1/1.</text>
</comment>
<dbReference type="Gene3D" id="1.10.3730.10">
    <property type="entry name" value="ProC C-terminal domain-like"/>
    <property type="match status" value="1"/>
</dbReference>
<dbReference type="PANTHER" id="PTHR11645">
    <property type="entry name" value="PYRROLINE-5-CARBOXYLATE REDUCTASE"/>
    <property type="match status" value="1"/>
</dbReference>
<protein>
    <recommendedName>
        <fullName evidence="4">Pyrroline-5-carboxylate reductase</fullName>
        <shortName evidence="4">P5C reductase</shortName>
        <shortName evidence="4">P5CR</shortName>
        <ecNumber evidence="4">1.5.1.2</ecNumber>
    </recommendedName>
    <alternativeName>
        <fullName evidence="4">PCA reductase</fullName>
    </alternativeName>
</protein>
<dbReference type="Pfam" id="PF14748">
    <property type="entry name" value="P5CR_dimer"/>
    <property type="match status" value="1"/>
</dbReference>
<dbReference type="RefSeq" id="WP_213755185.1">
    <property type="nucleotide sequence ID" value="NZ_JAHCQH010000015.1"/>
</dbReference>
<dbReference type="PIRSF" id="PIRSF000193">
    <property type="entry name" value="Pyrrol-5-carb_rd"/>
    <property type="match status" value="1"/>
</dbReference>
<keyword evidence="3 4" id="KW-0560">Oxidoreductase</keyword>
<dbReference type="InterPro" id="IPR008927">
    <property type="entry name" value="6-PGluconate_DH-like_C_sf"/>
</dbReference>
<dbReference type="EMBL" id="JAHCQH010000015">
    <property type="protein sequence ID" value="MBS9477414.1"/>
    <property type="molecule type" value="Genomic_DNA"/>
</dbReference>
<feature type="domain" description="Pyrroline-5-carboxylate reductase dimerisation" evidence="6">
    <location>
        <begin position="160"/>
        <end position="261"/>
    </location>
</feature>
<comment type="similarity">
    <text evidence="1 4">Belongs to the pyrroline-5-carboxylate reductase family.</text>
</comment>
<evidence type="ECO:0000259" key="5">
    <source>
        <dbReference type="Pfam" id="PF03807"/>
    </source>
</evidence>
<dbReference type="Gene3D" id="3.40.50.720">
    <property type="entry name" value="NAD(P)-binding Rossmann-like Domain"/>
    <property type="match status" value="1"/>
</dbReference>
<comment type="catalytic activity">
    <reaction evidence="4">
        <text>L-proline + NADP(+) = (S)-1-pyrroline-5-carboxylate + NADPH + 2 H(+)</text>
        <dbReference type="Rhea" id="RHEA:14109"/>
        <dbReference type="ChEBI" id="CHEBI:15378"/>
        <dbReference type="ChEBI" id="CHEBI:17388"/>
        <dbReference type="ChEBI" id="CHEBI:57783"/>
        <dbReference type="ChEBI" id="CHEBI:58349"/>
        <dbReference type="ChEBI" id="CHEBI:60039"/>
        <dbReference type="EC" id="1.5.1.2"/>
    </reaction>
</comment>
<comment type="function">
    <text evidence="4">Catalyzes the reduction of 1-pyrroline-5-carboxylate (PCA) to L-proline.</text>
</comment>
<evidence type="ECO:0000313" key="7">
    <source>
        <dbReference type="EMBL" id="MBS9477414.1"/>
    </source>
</evidence>
<dbReference type="EC" id="1.5.1.2" evidence="4"/>
<comment type="catalytic activity">
    <reaction evidence="4">
        <text>L-proline + NAD(+) = (S)-1-pyrroline-5-carboxylate + NADH + 2 H(+)</text>
        <dbReference type="Rhea" id="RHEA:14105"/>
        <dbReference type="ChEBI" id="CHEBI:15378"/>
        <dbReference type="ChEBI" id="CHEBI:17388"/>
        <dbReference type="ChEBI" id="CHEBI:57540"/>
        <dbReference type="ChEBI" id="CHEBI:57945"/>
        <dbReference type="ChEBI" id="CHEBI:60039"/>
        <dbReference type="EC" id="1.5.1.2"/>
    </reaction>
</comment>
<dbReference type="HAMAP" id="MF_01925">
    <property type="entry name" value="P5C_reductase"/>
    <property type="match status" value="1"/>
</dbReference>
<sequence length="269" mass="27313">MTDDTVPGRLGLIGCGQLGGAIAGALLRAGVVPPLRLTICTRSGPAGPMAEVAGIVWTADPQAVAQGCDTLLLALPPMAGRALRLAAGGRLVISVMAGVTLAQLATISGSPRRVRAMSNPAAQSGMAYSPFYAPGLSDADRAVTRAVFDACGLTDEVPEESQMDVFTAVTGPVPGFVAYVAQCMQEYAQSQGVAPDTARRAVAQLFRAAGTLMADSERPPAAFVQEMLDYAGTTAAGLAAMQAAGLPAAVAQGLEAARQRCLTIGAPED</sequence>
<name>A0ABS5R6X5_9HYPH</name>